<evidence type="ECO:0000313" key="1">
    <source>
        <dbReference type="EMBL" id="UWM55683.1"/>
    </source>
</evidence>
<dbReference type="InterPro" id="IPR036397">
    <property type="entry name" value="RNaseH_sf"/>
</dbReference>
<dbReference type="KEGG" id="ssai:N0B31_05210"/>
<proteinExistence type="predicted"/>
<gene>
    <name evidence="1" type="ORF">N0B31_05210</name>
</gene>
<sequence length="241" mass="27205">MRDWTDRGHVAWDIETTGFGWRGEITVCGFWYRGGHATLLVNAGPHSVDERLLTDGLDDASGADVRVRVCDDETELLRAMGEELFERFERDYDRLVAYNADSWKGGFDLPFVRTRCFRRGVDWVLDGVMSSDLYDPVKKRLNTTHTAYGASADANTLTGAHELLFEDAPDPAGLLDVEGHPWYASRAYDPFESSGSAAHHYRTGDLLQVCLHNLADVHRTWELGELVRVFVPAKDITEKRL</sequence>
<evidence type="ECO:0000313" key="2">
    <source>
        <dbReference type="Proteomes" id="UP001057580"/>
    </source>
</evidence>
<dbReference type="RefSeq" id="WP_260594790.1">
    <property type="nucleotide sequence ID" value="NZ_CP104003.1"/>
</dbReference>
<accession>A0A9E7UBW4</accession>
<dbReference type="InterPro" id="IPR012337">
    <property type="entry name" value="RNaseH-like_sf"/>
</dbReference>
<dbReference type="GO" id="GO:0003676">
    <property type="term" value="F:nucleic acid binding"/>
    <property type="evidence" value="ECO:0007669"/>
    <property type="project" value="InterPro"/>
</dbReference>
<dbReference type="Proteomes" id="UP001057580">
    <property type="component" value="Chromosome"/>
</dbReference>
<dbReference type="Gene3D" id="3.30.420.10">
    <property type="entry name" value="Ribonuclease H-like superfamily/Ribonuclease H"/>
    <property type="match status" value="1"/>
</dbReference>
<dbReference type="SUPFAM" id="SSF53098">
    <property type="entry name" value="Ribonuclease H-like"/>
    <property type="match status" value="1"/>
</dbReference>
<dbReference type="AlphaFoldDB" id="A0A9E7UBW4"/>
<organism evidence="1 2">
    <name type="scientific">Salinirubellus salinus</name>
    <dbReference type="NCBI Taxonomy" id="1364945"/>
    <lineage>
        <taxon>Archaea</taxon>
        <taxon>Methanobacteriati</taxon>
        <taxon>Methanobacteriota</taxon>
        <taxon>Stenosarchaea group</taxon>
        <taxon>Halobacteria</taxon>
        <taxon>Halobacteriales</taxon>
        <taxon>Natronomonadaceae</taxon>
        <taxon>Salinirubellus</taxon>
    </lineage>
</organism>
<keyword evidence="2" id="KW-1185">Reference proteome</keyword>
<protein>
    <submittedName>
        <fullName evidence="1">Uncharacterized protein</fullName>
    </submittedName>
</protein>
<reference evidence="1" key="1">
    <citation type="submission" date="2022-09" db="EMBL/GenBank/DDBJ databases">
        <title>Diverse halophilic archaea isolated from saline environments.</title>
        <authorList>
            <person name="Cui H.-L."/>
        </authorList>
    </citation>
    <scope>NUCLEOTIDE SEQUENCE</scope>
    <source>
        <strain evidence="1">ZS-35-S2</strain>
    </source>
</reference>
<dbReference type="GeneID" id="74941798"/>
<dbReference type="EMBL" id="CP104003">
    <property type="protein sequence ID" value="UWM55683.1"/>
    <property type="molecule type" value="Genomic_DNA"/>
</dbReference>
<name>A0A9E7UBW4_9EURY</name>